<evidence type="ECO:0000313" key="1">
    <source>
        <dbReference type="EMBL" id="KAI9908760.1"/>
    </source>
</evidence>
<accession>A0ACC0VQZ6</accession>
<proteinExistence type="predicted"/>
<name>A0ACC0VQZ6_9STRA</name>
<sequence length="192" mass="21964">MVYNARPVTLLSHVSRCPKIPAHVRLGLGKSDRTTVTHSEVSNSEKPHKLSQNANQSEAESKVKGITVIEAPPPPTECHPMLGKRARVPEPPTSITLDTIERMVKSVTDVTNSLVELKRQDLQLRKEELEFRKEALSAKLADRQEAREEERRDRREQREADRLERVELARMENEKNLAFLKAVMESSIQQRQ</sequence>
<protein>
    <submittedName>
        <fullName evidence="1">Uncharacterized protein</fullName>
    </submittedName>
</protein>
<organism evidence="1 2">
    <name type="scientific">Peronosclerospora sorghi</name>
    <dbReference type="NCBI Taxonomy" id="230839"/>
    <lineage>
        <taxon>Eukaryota</taxon>
        <taxon>Sar</taxon>
        <taxon>Stramenopiles</taxon>
        <taxon>Oomycota</taxon>
        <taxon>Peronosporomycetes</taxon>
        <taxon>Peronosporales</taxon>
        <taxon>Peronosporaceae</taxon>
        <taxon>Peronosclerospora</taxon>
    </lineage>
</organism>
<dbReference type="EMBL" id="CM047587">
    <property type="protein sequence ID" value="KAI9908760.1"/>
    <property type="molecule type" value="Genomic_DNA"/>
</dbReference>
<reference evidence="1 2" key="1">
    <citation type="journal article" date="2022" name="bioRxiv">
        <title>The genome of the oomycete Peronosclerospora sorghi, a cosmopolitan pathogen of maize and sorghum, is inflated with dispersed pseudogenes.</title>
        <authorList>
            <person name="Fletcher K."/>
            <person name="Martin F."/>
            <person name="Isakeit T."/>
            <person name="Cavanaugh K."/>
            <person name="Magill C."/>
            <person name="Michelmore R."/>
        </authorList>
    </citation>
    <scope>NUCLEOTIDE SEQUENCE [LARGE SCALE GENOMIC DNA]</scope>
    <source>
        <strain evidence="1">P6</strain>
    </source>
</reference>
<keyword evidence="2" id="KW-1185">Reference proteome</keyword>
<dbReference type="Proteomes" id="UP001163321">
    <property type="component" value="Chromosome 8"/>
</dbReference>
<gene>
    <name evidence="1" type="ORF">PsorP6_016663</name>
</gene>
<comment type="caution">
    <text evidence="1">The sequence shown here is derived from an EMBL/GenBank/DDBJ whole genome shotgun (WGS) entry which is preliminary data.</text>
</comment>
<evidence type="ECO:0000313" key="2">
    <source>
        <dbReference type="Proteomes" id="UP001163321"/>
    </source>
</evidence>